<proteinExistence type="predicted"/>
<evidence type="ECO:0000313" key="1">
    <source>
        <dbReference type="EMBL" id="KKN44290.1"/>
    </source>
</evidence>
<accession>A0A0F9QJN7</accession>
<reference evidence="1" key="1">
    <citation type="journal article" date="2015" name="Nature">
        <title>Complex archaea that bridge the gap between prokaryotes and eukaryotes.</title>
        <authorList>
            <person name="Spang A."/>
            <person name="Saw J.H."/>
            <person name="Jorgensen S.L."/>
            <person name="Zaremba-Niedzwiedzka K."/>
            <person name="Martijn J."/>
            <person name="Lind A.E."/>
            <person name="van Eijk R."/>
            <person name="Schleper C."/>
            <person name="Guy L."/>
            <person name="Ettema T.J."/>
        </authorList>
    </citation>
    <scope>NUCLEOTIDE SEQUENCE</scope>
</reference>
<protein>
    <submittedName>
        <fullName evidence="1">Uncharacterized protein</fullName>
    </submittedName>
</protein>
<name>A0A0F9QJN7_9ZZZZ</name>
<comment type="caution">
    <text evidence="1">The sequence shown here is derived from an EMBL/GenBank/DDBJ whole genome shotgun (WGS) entry which is preliminary data.</text>
</comment>
<organism evidence="1">
    <name type="scientific">marine sediment metagenome</name>
    <dbReference type="NCBI Taxonomy" id="412755"/>
    <lineage>
        <taxon>unclassified sequences</taxon>
        <taxon>metagenomes</taxon>
        <taxon>ecological metagenomes</taxon>
    </lineage>
</organism>
<dbReference type="AlphaFoldDB" id="A0A0F9QJN7"/>
<gene>
    <name evidence="1" type="ORF">LCGC14_0694950</name>
</gene>
<dbReference type="EMBL" id="LAZR01001459">
    <property type="protein sequence ID" value="KKN44290.1"/>
    <property type="molecule type" value="Genomic_DNA"/>
</dbReference>
<sequence>MIVINEKKQYNGWAYLFMWPLGENYIDSEKSNAEILVWCEKNLQGIFEVTDMGLYIYDNLDVMAYKMRWL</sequence>